<dbReference type="AlphaFoldDB" id="A0A1J5NX74"/>
<proteinExistence type="predicted"/>
<protein>
    <submittedName>
        <fullName evidence="1">Uncharacterized protein</fullName>
    </submittedName>
</protein>
<dbReference type="EMBL" id="MLJW01008650">
    <property type="protein sequence ID" value="OIQ63841.1"/>
    <property type="molecule type" value="Genomic_DNA"/>
</dbReference>
<dbReference type="Gene3D" id="1.20.1050.10">
    <property type="match status" value="1"/>
</dbReference>
<name>A0A1J5NX74_9ZZZZ</name>
<dbReference type="SUPFAM" id="SSF47616">
    <property type="entry name" value="GST C-terminal domain-like"/>
    <property type="match status" value="1"/>
</dbReference>
<evidence type="ECO:0000313" key="1">
    <source>
        <dbReference type="EMBL" id="OIQ63841.1"/>
    </source>
</evidence>
<dbReference type="InterPro" id="IPR036282">
    <property type="entry name" value="Glutathione-S-Trfase_C_sf"/>
</dbReference>
<organism evidence="1">
    <name type="scientific">mine drainage metagenome</name>
    <dbReference type="NCBI Taxonomy" id="410659"/>
    <lineage>
        <taxon>unclassified sequences</taxon>
        <taxon>metagenomes</taxon>
        <taxon>ecological metagenomes</taxon>
    </lineage>
</organism>
<reference evidence="1" key="1">
    <citation type="submission" date="2016-10" db="EMBL/GenBank/DDBJ databases">
        <title>Sequence of Gallionella enrichment culture.</title>
        <authorList>
            <person name="Poehlein A."/>
            <person name="Muehling M."/>
            <person name="Daniel R."/>
        </authorList>
    </citation>
    <scope>NUCLEOTIDE SEQUENCE</scope>
</reference>
<accession>A0A1J5NX74</accession>
<comment type="caution">
    <text evidence="1">The sequence shown here is derived from an EMBL/GenBank/DDBJ whole genome shotgun (WGS) entry which is preliminary data.</text>
</comment>
<sequence length="107" mass="11943">MLRYTRLEPEERRNSQVAADYTKWFFGRLRGVEAAVAGSDMLCAGRFTAADISVGYALLLAQRIGLSGEFGPAVAAYWQRLQARDGFRRAVAAENLAGEQQKVVRRF</sequence>
<gene>
    <name evidence="1" type="ORF">GALL_546150</name>
</gene>